<dbReference type="CDD" id="cd16393">
    <property type="entry name" value="SPO0J_N"/>
    <property type="match status" value="1"/>
</dbReference>
<dbReference type="RefSeq" id="WP_132769626.1">
    <property type="nucleotide sequence ID" value="NZ_SMAB01000015.1"/>
</dbReference>
<dbReference type="InterPro" id="IPR036086">
    <property type="entry name" value="ParB/Sulfiredoxin_sf"/>
</dbReference>
<keyword evidence="8" id="KW-1185">Reference proteome</keyword>
<dbReference type="SMART" id="SM00470">
    <property type="entry name" value="ParB"/>
    <property type="match status" value="1"/>
</dbReference>
<dbReference type="Pfam" id="PF17762">
    <property type="entry name" value="HTH_ParB"/>
    <property type="match status" value="1"/>
</dbReference>
<sequence length="282" mass="32856">MNKRLGRGLDALIPSLNIEDHEKVTEIEINQIRPNPYQPRKVFNQEQLSDLMASIKEHGVIQPIIVRKTLKGYEIVAGERRWRASKELQFATIPAVVKEFTDQQIMEIALIENLQREDLNAIEIANAYEKLMKTFQLTQEELSVRVGKSRPHVANILRLLQLPKLIQEEIMNGRLSMGHARALIALDTEEKQINFAKRTIEENWSVRTLEEKIQQEKRNVSRGTLKKKTETHSIKAYRHIEEQLRETFKTSVKIKQGKNKGKIEIEYFDQNDLQRILELMGV</sequence>
<keyword evidence="3" id="KW-0963">Cytoplasm</keyword>
<comment type="subcellular location">
    <subcellularLocation>
        <location evidence="1">Cytoplasm</location>
        <location evidence="1">Nucleoid</location>
    </subcellularLocation>
</comment>
<keyword evidence="5" id="KW-0238">DNA-binding</keyword>
<gene>
    <name evidence="7" type="ORF">EDD72_11540</name>
</gene>
<dbReference type="FunFam" id="3.90.1530.30:FF:000001">
    <property type="entry name" value="Chromosome partitioning protein ParB"/>
    <property type="match status" value="1"/>
</dbReference>
<evidence type="ECO:0000313" key="8">
    <source>
        <dbReference type="Proteomes" id="UP000295788"/>
    </source>
</evidence>
<dbReference type="PANTHER" id="PTHR33375:SF1">
    <property type="entry name" value="CHROMOSOME-PARTITIONING PROTEIN PARB-RELATED"/>
    <property type="match status" value="1"/>
</dbReference>
<dbReference type="Pfam" id="PF23552">
    <property type="entry name" value="ParB_C"/>
    <property type="match status" value="1"/>
</dbReference>
<name>A0A4R3KCU8_9BACI</name>
<dbReference type="OrthoDB" id="9802051at2"/>
<dbReference type="SUPFAM" id="SSF110849">
    <property type="entry name" value="ParB/Sulfiredoxin"/>
    <property type="match status" value="1"/>
</dbReference>
<organism evidence="7 8">
    <name type="scientific">Tepidibacillus fermentans</name>
    <dbReference type="NCBI Taxonomy" id="1281767"/>
    <lineage>
        <taxon>Bacteria</taxon>
        <taxon>Bacillati</taxon>
        <taxon>Bacillota</taxon>
        <taxon>Bacilli</taxon>
        <taxon>Bacillales</taxon>
        <taxon>Bacillaceae</taxon>
        <taxon>Tepidibacillus</taxon>
    </lineage>
</organism>
<dbReference type="InterPro" id="IPR041468">
    <property type="entry name" value="HTH_ParB/Spo0J"/>
</dbReference>
<comment type="caution">
    <text evidence="7">The sequence shown here is derived from an EMBL/GenBank/DDBJ whole genome shotgun (WGS) entry which is preliminary data.</text>
</comment>
<dbReference type="Gene3D" id="3.90.1530.30">
    <property type="match status" value="1"/>
</dbReference>
<proteinExistence type="inferred from homology"/>
<evidence type="ECO:0000256" key="2">
    <source>
        <dbReference type="ARBA" id="ARBA00006295"/>
    </source>
</evidence>
<evidence type="ECO:0000256" key="4">
    <source>
        <dbReference type="ARBA" id="ARBA00022829"/>
    </source>
</evidence>
<feature type="domain" description="ParB-like N-terminal" evidence="6">
    <location>
        <begin position="25"/>
        <end position="114"/>
    </location>
</feature>
<dbReference type="GO" id="GO:0007059">
    <property type="term" value="P:chromosome segregation"/>
    <property type="evidence" value="ECO:0007669"/>
    <property type="project" value="UniProtKB-KW"/>
</dbReference>
<dbReference type="AlphaFoldDB" id="A0A4R3KCU8"/>
<protein>
    <submittedName>
        <fullName evidence="7">ParB family chromosome partitioning protein</fullName>
    </submittedName>
</protein>
<dbReference type="GO" id="GO:0003677">
    <property type="term" value="F:DNA binding"/>
    <property type="evidence" value="ECO:0007669"/>
    <property type="project" value="UniProtKB-KW"/>
</dbReference>
<evidence type="ECO:0000259" key="6">
    <source>
        <dbReference type="SMART" id="SM00470"/>
    </source>
</evidence>
<dbReference type="GO" id="GO:0009295">
    <property type="term" value="C:nucleoid"/>
    <property type="evidence" value="ECO:0007669"/>
    <property type="project" value="UniProtKB-SubCell"/>
</dbReference>
<dbReference type="GO" id="GO:0045881">
    <property type="term" value="P:positive regulation of sporulation resulting in formation of a cellular spore"/>
    <property type="evidence" value="ECO:0007669"/>
    <property type="project" value="TreeGrafter"/>
</dbReference>
<dbReference type="InterPro" id="IPR003115">
    <property type="entry name" value="ParB_N"/>
</dbReference>
<evidence type="ECO:0000256" key="1">
    <source>
        <dbReference type="ARBA" id="ARBA00004453"/>
    </source>
</evidence>
<dbReference type="InterPro" id="IPR057240">
    <property type="entry name" value="ParB_dimer_C"/>
</dbReference>
<evidence type="ECO:0000313" key="7">
    <source>
        <dbReference type="EMBL" id="TCS80813.1"/>
    </source>
</evidence>
<dbReference type="FunFam" id="1.10.10.2830:FF:000001">
    <property type="entry name" value="Chromosome partitioning protein ParB"/>
    <property type="match status" value="1"/>
</dbReference>
<dbReference type="EMBL" id="SMAB01000015">
    <property type="protein sequence ID" value="TCS80813.1"/>
    <property type="molecule type" value="Genomic_DNA"/>
</dbReference>
<dbReference type="Gene3D" id="1.10.10.2830">
    <property type="match status" value="1"/>
</dbReference>
<evidence type="ECO:0000256" key="5">
    <source>
        <dbReference type="ARBA" id="ARBA00023125"/>
    </source>
</evidence>
<dbReference type="PANTHER" id="PTHR33375">
    <property type="entry name" value="CHROMOSOME-PARTITIONING PROTEIN PARB-RELATED"/>
    <property type="match status" value="1"/>
</dbReference>
<dbReference type="NCBIfam" id="TIGR00180">
    <property type="entry name" value="parB_part"/>
    <property type="match status" value="1"/>
</dbReference>
<comment type="similarity">
    <text evidence="2">Belongs to the ParB family.</text>
</comment>
<dbReference type="Proteomes" id="UP000295788">
    <property type="component" value="Unassembled WGS sequence"/>
</dbReference>
<dbReference type="Pfam" id="PF02195">
    <property type="entry name" value="ParB_N"/>
    <property type="match status" value="1"/>
</dbReference>
<accession>A0A4R3KCU8</accession>
<reference evidence="7 8" key="1">
    <citation type="submission" date="2019-03" db="EMBL/GenBank/DDBJ databases">
        <title>Genomic Encyclopedia of Type Strains, Phase IV (KMG-IV): sequencing the most valuable type-strain genomes for metagenomic binning, comparative biology and taxonomic classification.</title>
        <authorList>
            <person name="Goeker M."/>
        </authorList>
    </citation>
    <scope>NUCLEOTIDE SEQUENCE [LARGE SCALE GENOMIC DNA]</scope>
    <source>
        <strain evidence="7 8">DSM 23802</strain>
    </source>
</reference>
<dbReference type="InterPro" id="IPR050336">
    <property type="entry name" value="Chromosome_partition/occlusion"/>
</dbReference>
<dbReference type="InterPro" id="IPR004437">
    <property type="entry name" value="ParB/RepB/Spo0J"/>
</dbReference>
<evidence type="ECO:0000256" key="3">
    <source>
        <dbReference type="ARBA" id="ARBA00022490"/>
    </source>
</evidence>
<keyword evidence="4" id="KW-0159">Chromosome partition</keyword>
<dbReference type="GO" id="GO:0005694">
    <property type="term" value="C:chromosome"/>
    <property type="evidence" value="ECO:0007669"/>
    <property type="project" value="TreeGrafter"/>
</dbReference>